<gene>
    <name evidence="2" type="ORF">PENTCL1PPCAC_3791</name>
</gene>
<dbReference type="Gene3D" id="2.60.40.770">
    <property type="match status" value="1"/>
</dbReference>
<organism evidence="2 3">
    <name type="scientific">Pristionchus entomophagus</name>
    <dbReference type="NCBI Taxonomy" id="358040"/>
    <lineage>
        <taxon>Eukaryota</taxon>
        <taxon>Metazoa</taxon>
        <taxon>Ecdysozoa</taxon>
        <taxon>Nematoda</taxon>
        <taxon>Chromadorea</taxon>
        <taxon>Rhabditida</taxon>
        <taxon>Rhabditina</taxon>
        <taxon>Diplogasteromorpha</taxon>
        <taxon>Diplogasteroidea</taxon>
        <taxon>Neodiplogasteridae</taxon>
        <taxon>Pristionchus</taxon>
    </lineage>
</organism>
<proteinExistence type="predicted"/>
<feature type="non-terminal residue" evidence="2">
    <location>
        <position position="1"/>
    </location>
</feature>
<feature type="domain" description="MD-2-related lipid-recognition" evidence="1">
    <location>
        <begin position="51"/>
        <end position="113"/>
    </location>
</feature>
<dbReference type="AlphaFoldDB" id="A0AAV5SE44"/>
<evidence type="ECO:0000313" key="2">
    <source>
        <dbReference type="EMBL" id="GMS81616.1"/>
    </source>
</evidence>
<accession>A0AAV5SE44</accession>
<reference evidence="2" key="1">
    <citation type="submission" date="2023-10" db="EMBL/GenBank/DDBJ databases">
        <title>Genome assembly of Pristionchus species.</title>
        <authorList>
            <person name="Yoshida K."/>
            <person name="Sommer R.J."/>
        </authorList>
    </citation>
    <scope>NUCLEOTIDE SEQUENCE</scope>
    <source>
        <strain evidence="2">RS0144</strain>
    </source>
</reference>
<sequence>LPLPSPDSIFPVSALEASECTLTPVEVKGETKQFCYLLLLPFDILSLIFVFLDEEGVDGLETGVRAKFGKSTLPYSMADFESCKHGGLTCPLAKDVEAKFEQTFHVDPSYPQVRNI</sequence>
<dbReference type="InterPro" id="IPR014756">
    <property type="entry name" value="Ig_E-set"/>
</dbReference>
<name>A0AAV5SE44_9BILA</name>
<dbReference type="Pfam" id="PF02221">
    <property type="entry name" value="E1_DerP2_DerF2"/>
    <property type="match status" value="1"/>
</dbReference>
<protein>
    <recommendedName>
        <fullName evidence="1">MD-2-related lipid-recognition domain-containing protein</fullName>
    </recommendedName>
</protein>
<dbReference type="Proteomes" id="UP001432027">
    <property type="component" value="Unassembled WGS sequence"/>
</dbReference>
<keyword evidence="3" id="KW-1185">Reference proteome</keyword>
<comment type="caution">
    <text evidence="2">The sequence shown here is derived from an EMBL/GenBank/DDBJ whole genome shotgun (WGS) entry which is preliminary data.</text>
</comment>
<dbReference type="SUPFAM" id="SSF81296">
    <property type="entry name" value="E set domains"/>
    <property type="match status" value="1"/>
</dbReference>
<dbReference type="EMBL" id="BTSX01000001">
    <property type="protein sequence ID" value="GMS81616.1"/>
    <property type="molecule type" value="Genomic_DNA"/>
</dbReference>
<dbReference type="InterPro" id="IPR003172">
    <property type="entry name" value="ML_dom"/>
</dbReference>
<evidence type="ECO:0000313" key="3">
    <source>
        <dbReference type="Proteomes" id="UP001432027"/>
    </source>
</evidence>
<feature type="non-terminal residue" evidence="2">
    <location>
        <position position="116"/>
    </location>
</feature>
<evidence type="ECO:0000259" key="1">
    <source>
        <dbReference type="Pfam" id="PF02221"/>
    </source>
</evidence>